<dbReference type="GO" id="GO:0008766">
    <property type="term" value="F:UDP-N-acetylmuramoylalanyl-D-glutamyl-2,6-diaminopimelate-D-alanyl-D-alanine ligase activity"/>
    <property type="evidence" value="ECO:0007669"/>
    <property type="project" value="RHEA"/>
</dbReference>
<feature type="domain" description="Mur ligase N-terminal catalytic" evidence="12">
    <location>
        <begin position="27"/>
        <end position="100"/>
    </location>
</feature>
<evidence type="ECO:0000256" key="6">
    <source>
        <dbReference type="ARBA" id="ARBA00022960"/>
    </source>
</evidence>
<evidence type="ECO:0000256" key="3">
    <source>
        <dbReference type="ARBA" id="ARBA00022618"/>
    </source>
</evidence>
<keyword evidence="7 10" id="KW-0573">Peptidoglycan synthesis</keyword>
<evidence type="ECO:0000256" key="4">
    <source>
        <dbReference type="ARBA" id="ARBA00022741"/>
    </source>
</evidence>
<dbReference type="Gene3D" id="3.40.1390.10">
    <property type="entry name" value="MurE/MurF, N-terminal domain"/>
    <property type="match status" value="1"/>
</dbReference>
<comment type="catalytic activity">
    <reaction evidence="10 11">
        <text>D-alanyl-D-alanine + UDP-N-acetyl-alpha-D-muramoyl-L-alanyl-gamma-D-glutamyl-meso-2,6-diaminopimelate + ATP = UDP-N-acetyl-alpha-D-muramoyl-L-alanyl-gamma-D-glutamyl-meso-2,6-diaminopimeloyl-D-alanyl-D-alanine + ADP + phosphate + H(+)</text>
        <dbReference type="Rhea" id="RHEA:28374"/>
        <dbReference type="ChEBI" id="CHEBI:15378"/>
        <dbReference type="ChEBI" id="CHEBI:30616"/>
        <dbReference type="ChEBI" id="CHEBI:43474"/>
        <dbReference type="ChEBI" id="CHEBI:57822"/>
        <dbReference type="ChEBI" id="CHEBI:61386"/>
        <dbReference type="ChEBI" id="CHEBI:83905"/>
        <dbReference type="ChEBI" id="CHEBI:456216"/>
        <dbReference type="EC" id="6.3.2.10"/>
    </reaction>
</comment>
<dbReference type="EC" id="6.3.2.10" evidence="10 11"/>
<dbReference type="UniPathway" id="UPA00219"/>
<keyword evidence="3 10" id="KW-0132">Cell division</keyword>
<dbReference type="InterPro" id="IPR005863">
    <property type="entry name" value="UDP-N-AcMur_synth"/>
</dbReference>
<dbReference type="Gene3D" id="3.90.190.20">
    <property type="entry name" value="Mur ligase, C-terminal domain"/>
    <property type="match status" value="1"/>
</dbReference>
<name>A0A383R7T8_PAEAL</name>
<comment type="subcellular location">
    <subcellularLocation>
        <location evidence="10 11">Cytoplasm</location>
    </subcellularLocation>
</comment>
<dbReference type="PANTHER" id="PTHR43024:SF1">
    <property type="entry name" value="UDP-N-ACETYLMURAMOYL-TRIPEPTIDE--D-ALANYL-D-ALANINE LIGASE"/>
    <property type="match status" value="1"/>
</dbReference>
<organism evidence="15 16">
    <name type="scientific">Paenibacillus alvei</name>
    <name type="common">Bacillus alvei</name>
    <dbReference type="NCBI Taxonomy" id="44250"/>
    <lineage>
        <taxon>Bacteria</taxon>
        <taxon>Bacillati</taxon>
        <taxon>Bacillota</taxon>
        <taxon>Bacilli</taxon>
        <taxon>Bacillales</taxon>
        <taxon>Paenibacillaceae</taxon>
        <taxon>Paenibacillus</taxon>
    </lineage>
</organism>
<comment type="similarity">
    <text evidence="10">Belongs to the MurCDEF family. MurF subfamily.</text>
</comment>
<dbReference type="SUPFAM" id="SSF63418">
    <property type="entry name" value="MurE/MurF N-terminal domain"/>
    <property type="match status" value="1"/>
</dbReference>
<evidence type="ECO:0000256" key="10">
    <source>
        <dbReference type="HAMAP-Rule" id="MF_02019"/>
    </source>
</evidence>
<keyword evidence="4 10" id="KW-0547">Nucleotide-binding</keyword>
<reference evidence="16" key="1">
    <citation type="submission" date="2018-08" db="EMBL/GenBank/DDBJ databases">
        <authorList>
            <person name="Chevrot R."/>
        </authorList>
    </citation>
    <scope>NUCLEOTIDE SEQUENCE [LARGE SCALE GENOMIC DNA]</scope>
</reference>
<dbReference type="Gene3D" id="3.40.1190.10">
    <property type="entry name" value="Mur-like, catalytic domain"/>
    <property type="match status" value="1"/>
</dbReference>
<dbReference type="GO" id="GO:0047480">
    <property type="term" value="F:UDP-N-acetylmuramoyl-tripeptide-D-alanyl-D-alanine ligase activity"/>
    <property type="evidence" value="ECO:0007669"/>
    <property type="project" value="UniProtKB-UniRule"/>
</dbReference>
<feature type="domain" description="Mur ligase C-terminal" evidence="13">
    <location>
        <begin position="327"/>
        <end position="452"/>
    </location>
</feature>
<gene>
    <name evidence="10 15" type="primary">murF</name>
    <name evidence="15" type="ORF">PBLR_10996</name>
</gene>
<comment type="function">
    <text evidence="10 11">Involved in cell wall formation. Catalyzes the final step in the synthesis of UDP-N-acetylmuramoyl-pentapeptide, the precursor of murein.</text>
</comment>
<dbReference type="InterPro" id="IPR004101">
    <property type="entry name" value="Mur_ligase_C"/>
</dbReference>
<evidence type="ECO:0000259" key="13">
    <source>
        <dbReference type="Pfam" id="PF02875"/>
    </source>
</evidence>
<dbReference type="InterPro" id="IPR036615">
    <property type="entry name" value="Mur_ligase_C_dom_sf"/>
</dbReference>
<dbReference type="GO" id="GO:0071555">
    <property type="term" value="P:cell wall organization"/>
    <property type="evidence" value="ECO:0007669"/>
    <property type="project" value="UniProtKB-KW"/>
</dbReference>
<sequence>MIETTLREVADLCGGTLSDPSYGDRTVKGVSTNSRKIDSGVLFVPLQGERFDGHLYADQALKDGAAAAMWQSNHDDMPQGYPLIMVDNTLEALQRLAQAYLAQQQVKVVAITGSNGKTTTKDMIASVLAERYRVHKTDGNFNNHIGLPLTILSMPKDTEIAVLEMGMSGRGEIELLSSIAQPDAAVITNIGEAHLLQLGSREEIARAKLEIISGLRENGVLICHGDEPLVDMALSEEATKRPEHMSVIRFGAGMQCDVRPEHIDLHEAGTTFTVAASGSQKELTVELPLLGKHNVINALAAIAIGRLFGLADEQIAHGLGNAQISGMRFERTITSGGWVLLNDAYNASPTATKAALDVLAGLQGGKRIAILGDMLELGPDEARLHYEVGASISPGSLDLLLTYGELGREIGSGALQHFAENAVYSFDDKAALKACLLQHVQAGDTVLVKASRGMKLEEVVNEWTSVHH</sequence>
<dbReference type="GO" id="GO:0005524">
    <property type="term" value="F:ATP binding"/>
    <property type="evidence" value="ECO:0007669"/>
    <property type="project" value="UniProtKB-UniRule"/>
</dbReference>
<proteinExistence type="inferred from homology"/>
<dbReference type="GO" id="GO:0009252">
    <property type="term" value="P:peptidoglycan biosynthetic process"/>
    <property type="evidence" value="ECO:0007669"/>
    <property type="project" value="UniProtKB-UniRule"/>
</dbReference>
<dbReference type="InterPro" id="IPR000713">
    <property type="entry name" value="Mur_ligase_N"/>
</dbReference>
<keyword evidence="2 10" id="KW-0436">Ligase</keyword>
<evidence type="ECO:0000256" key="5">
    <source>
        <dbReference type="ARBA" id="ARBA00022840"/>
    </source>
</evidence>
<dbReference type="PANTHER" id="PTHR43024">
    <property type="entry name" value="UDP-N-ACETYLMURAMOYL-TRIPEPTIDE--D-ALANYL-D-ALANINE LIGASE"/>
    <property type="match status" value="1"/>
</dbReference>
<dbReference type="InterPro" id="IPR013221">
    <property type="entry name" value="Mur_ligase_cen"/>
</dbReference>
<dbReference type="InterPro" id="IPR036565">
    <property type="entry name" value="Mur-like_cat_sf"/>
</dbReference>
<dbReference type="AlphaFoldDB" id="A0A383R7T8"/>
<dbReference type="Pfam" id="PF02875">
    <property type="entry name" value="Mur_ligase_C"/>
    <property type="match status" value="1"/>
</dbReference>
<evidence type="ECO:0000256" key="11">
    <source>
        <dbReference type="RuleBase" id="RU004136"/>
    </source>
</evidence>
<evidence type="ECO:0000313" key="15">
    <source>
        <dbReference type="EMBL" id="SYX82574.1"/>
    </source>
</evidence>
<keyword evidence="5 10" id="KW-0067">ATP-binding</keyword>
<dbReference type="InterPro" id="IPR051046">
    <property type="entry name" value="MurCDEF_CellWall_CoF430Synth"/>
</dbReference>
<dbReference type="InterPro" id="IPR035911">
    <property type="entry name" value="MurE/MurF_N"/>
</dbReference>
<dbReference type="Proteomes" id="UP000304148">
    <property type="component" value="Chromosome"/>
</dbReference>
<evidence type="ECO:0000256" key="9">
    <source>
        <dbReference type="ARBA" id="ARBA00023316"/>
    </source>
</evidence>
<evidence type="ECO:0000256" key="1">
    <source>
        <dbReference type="ARBA" id="ARBA00022490"/>
    </source>
</evidence>
<protein>
    <recommendedName>
        <fullName evidence="10 11">UDP-N-acetylmuramoyl-tripeptide--D-alanyl-D-alanine ligase</fullName>
        <ecNumber evidence="10 11">6.3.2.10</ecNumber>
    </recommendedName>
    <alternativeName>
        <fullName evidence="10">D-alanyl-D-alanine-adding enzyme</fullName>
    </alternativeName>
</protein>
<dbReference type="GO" id="GO:0008360">
    <property type="term" value="P:regulation of cell shape"/>
    <property type="evidence" value="ECO:0007669"/>
    <property type="project" value="UniProtKB-KW"/>
</dbReference>
<keyword evidence="1 10" id="KW-0963">Cytoplasm</keyword>
<feature type="domain" description="Mur ligase central" evidence="14">
    <location>
        <begin position="111"/>
        <end position="304"/>
    </location>
</feature>
<dbReference type="HAMAP" id="MF_02019">
    <property type="entry name" value="MurF"/>
    <property type="match status" value="1"/>
</dbReference>
<feature type="binding site" evidence="10">
    <location>
        <begin position="113"/>
        <end position="119"/>
    </location>
    <ligand>
        <name>ATP</name>
        <dbReference type="ChEBI" id="CHEBI:30616"/>
    </ligand>
</feature>
<keyword evidence="9 10" id="KW-0961">Cell wall biogenesis/degradation</keyword>
<evidence type="ECO:0000259" key="14">
    <source>
        <dbReference type="Pfam" id="PF08245"/>
    </source>
</evidence>
<evidence type="ECO:0000259" key="12">
    <source>
        <dbReference type="Pfam" id="PF01225"/>
    </source>
</evidence>
<dbReference type="RefSeq" id="WP_138184895.1">
    <property type="nucleotide sequence ID" value="NZ_LS992241.1"/>
</dbReference>
<dbReference type="GO" id="GO:0051301">
    <property type="term" value="P:cell division"/>
    <property type="evidence" value="ECO:0007669"/>
    <property type="project" value="UniProtKB-KW"/>
</dbReference>
<keyword evidence="6 10" id="KW-0133">Cell shape</keyword>
<keyword evidence="8 10" id="KW-0131">Cell cycle</keyword>
<evidence type="ECO:0000313" key="16">
    <source>
        <dbReference type="Proteomes" id="UP000304148"/>
    </source>
</evidence>
<accession>A0A383R7T8</accession>
<evidence type="ECO:0000256" key="2">
    <source>
        <dbReference type="ARBA" id="ARBA00022598"/>
    </source>
</evidence>
<dbReference type="EMBL" id="LS992241">
    <property type="protein sequence ID" value="SYX82574.1"/>
    <property type="molecule type" value="Genomic_DNA"/>
</dbReference>
<dbReference type="Pfam" id="PF01225">
    <property type="entry name" value="Mur_ligase"/>
    <property type="match status" value="1"/>
</dbReference>
<evidence type="ECO:0000256" key="7">
    <source>
        <dbReference type="ARBA" id="ARBA00022984"/>
    </source>
</evidence>
<comment type="pathway">
    <text evidence="10 11">Cell wall biogenesis; peptidoglycan biosynthesis.</text>
</comment>
<dbReference type="SUPFAM" id="SSF53244">
    <property type="entry name" value="MurD-like peptide ligases, peptide-binding domain"/>
    <property type="match status" value="1"/>
</dbReference>
<dbReference type="GO" id="GO:0005737">
    <property type="term" value="C:cytoplasm"/>
    <property type="evidence" value="ECO:0007669"/>
    <property type="project" value="UniProtKB-SubCell"/>
</dbReference>
<dbReference type="SUPFAM" id="SSF53623">
    <property type="entry name" value="MurD-like peptide ligases, catalytic domain"/>
    <property type="match status" value="1"/>
</dbReference>
<dbReference type="Pfam" id="PF08245">
    <property type="entry name" value="Mur_ligase_M"/>
    <property type="match status" value="1"/>
</dbReference>
<evidence type="ECO:0000256" key="8">
    <source>
        <dbReference type="ARBA" id="ARBA00023306"/>
    </source>
</evidence>
<dbReference type="NCBIfam" id="TIGR01143">
    <property type="entry name" value="murF"/>
    <property type="match status" value="1"/>
</dbReference>